<keyword evidence="3" id="KW-1185">Reference proteome</keyword>
<proteinExistence type="predicted"/>
<evidence type="ECO:0000313" key="2">
    <source>
        <dbReference type="EMBL" id="CAG7717803.1"/>
    </source>
</evidence>
<organism evidence="2 3">
    <name type="scientific">Allacma fusca</name>
    <dbReference type="NCBI Taxonomy" id="39272"/>
    <lineage>
        <taxon>Eukaryota</taxon>
        <taxon>Metazoa</taxon>
        <taxon>Ecdysozoa</taxon>
        <taxon>Arthropoda</taxon>
        <taxon>Hexapoda</taxon>
        <taxon>Collembola</taxon>
        <taxon>Symphypleona</taxon>
        <taxon>Sminthuridae</taxon>
        <taxon>Allacma</taxon>
    </lineage>
</organism>
<reference evidence="2" key="1">
    <citation type="submission" date="2021-06" db="EMBL/GenBank/DDBJ databases">
        <authorList>
            <person name="Hodson N. C."/>
            <person name="Mongue J. A."/>
            <person name="Jaron S. K."/>
        </authorList>
    </citation>
    <scope>NUCLEOTIDE SEQUENCE</scope>
</reference>
<dbReference type="Proteomes" id="UP000708208">
    <property type="component" value="Unassembled WGS sequence"/>
</dbReference>
<feature type="region of interest" description="Disordered" evidence="1">
    <location>
        <begin position="38"/>
        <end position="83"/>
    </location>
</feature>
<sequence>RGENLPLVPCDYSHSRTLVGAAVRTKNKEKSALISFGDKTLGDWNNQGNPGGGAGLQDNEGPELSLPSAKRPLSPSPEPSPSK</sequence>
<comment type="caution">
    <text evidence="2">The sequence shown here is derived from an EMBL/GenBank/DDBJ whole genome shotgun (WGS) entry which is preliminary data.</text>
</comment>
<name>A0A8J2K135_9HEXA</name>
<gene>
    <name evidence="2" type="ORF">AFUS01_LOCUS7241</name>
</gene>
<dbReference type="EMBL" id="CAJVCH010048741">
    <property type="protein sequence ID" value="CAG7717803.1"/>
    <property type="molecule type" value="Genomic_DNA"/>
</dbReference>
<feature type="non-terminal residue" evidence="2">
    <location>
        <position position="1"/>
    </location>
</feature>
<protein>
    <submittedName>
        <fullName evidence="2">Uncharacterized protein</fullName>
    </submittedName>
</protein>
<evidence type="ECO:0000313" key="3">
    <source>
        <dbReference type="Proteomes" id="UP000708208"/>
    </source>
</evidence>
<feature type="compositionally biased region" description="Pro residues" evidence="1">
    <location>
        <begin position="74"/>
        <end position="83"/>
    </location>
</feature>
<accession>A0A8J2K135</accession>
<evidence type="ECO:0000256" key="1">
    <source>
        <dbReference type="SAM" id="MobiDB-lite"/>
    </source>
</evidence>
<dbReference type="AlphaFoldDB" id="A0A8J2K135"/>